<evidence type="ECO:0000259" key="7">
    <source>
        <dbReference type="PROSITE" id="PS50011"/>
    </source>
</evidence>
<evidence type="ECO:0000256" key="6">
    <source>
        <dbReference type="SAM" id="MobiDB-lite"/>
    </source>
</evidence>
<reference evidence="8 9" key="1">
    <citation type="submission" date="2020-05" db="EMBL/GenBank/DDBJ databases">
        <title>Aquincola sp. isolate from soil.</title>
        <authorList>
            <person name="Han J."/>
            <person name="Kim D.-U."/>
        </authorList>
    </citation>
    <scope>NUCLEOTIDE SEQUENCE [LARGE SCALE GENOMIC DNA]</scope>
    <source>
        <strain evidence="8 9">S2</strain>
    </source>
</reference>
<feature type="domain" description="Protein kinase" evidence="7">
    <location>
        <begin position="7"/>
        <end position="272"/>
    </location>
</feature>
<organism evidence="8 9">
    <name type="scientific">Pseudaquabacterium terrae</name>
    <dbReference type="NCBI Taxonomy" id="2732868"/>
    <lineage>
        <taxon>Bacteria</taxon>
        <taxon>Pseudomonadati</taxon>
        <taxon>Pseudomonadota</taxon>
        <taxon>Betaproteobacteria</taxon>
        <taxon>Burkholderiales</taxon>
        <taxon>Sphaerotilaceae</taxon>
        <taxon>Pseudaquabacterium</taxon>
    </lineage>
</organism>
<feature type="region of interest" description="Disordered" evidence="6">
    <location>
        <begin position="279"/>
        <end position="416"/>
    </location>
</feature>
<keyword evidence="2 5" id="KW-0547">Nucleotide-binding</keyword>
<evidence type="ECO:0000313" key="9">
    <source>
        <dbReference type="Proteomes" id="UP000737171"/>
    </source>
</evidence>
<feature type="compositionally biased region" description="Low complexity" evidence="6">
    <location>
        <begin position="380"/>
        <end position="415"/>
    </location>
</feature>
<dbReference type="InterPro" id="IPR017441">
    <property type="entry name" value="Protein_kinase_ATP_BS"/>
</dbReference>
<evidence type="ECO:0000313" key="8">
    <source>
        <dbReference type="EMBL" id="NRF66823.1"/>
    </source>
</evidence>
<dbReference type="Pfam" id="PF00069">
    <property type="entry name" value="Pkinase"/>
    <property type="match status" value="1"/>
</dbReference>
<dbReference type="PROSITE" id="PS50011">
    <property type="entry name" value="PROTEIN_KINASE_DOM"/>
    <property type="match status" value="1"/>
</dbReference>
<dbReference type="Gene3D" id="3.30.200.20">
    <property type="entry name" value="Phosphorylase Kinase, domain 1"/>
    <property type="match status" value="1"/>
</dbReference>
<dbReference type="Proteomes" id="UP000737171">
    <property type="component" value="Unassembled WGS sequence"/>
</dbReference>
<gene>
    <name evidence="8" type="ORF">HLB44_07500</name>
</gene>
<feature type="compositionally biased region" description="Pro residues" evidence="6">
    <location>
        <begin position="316"/>
        <end position="328"/>
    </location>
</feature>
<evidence type="ECO:0000256" key="3">
    <source>
        <dbReference type="ARBA" id="ARBA00022777"/>
    </source>
</evidence>
<accession>A0ABX2EDY1</accession>
<feature type="compositionally biased region" description="Low complexity" evidence="6">
    <location>
        <begin position="468"/>
        <end position="483"/>
    </location>
</feature>
<dbReference type="InterPro" id="IPR000719">
    <property type="entry name" value="Prot_kinase_dom"/>
</dbReference>
<comment type="caution">
    <text evidence="8">The sequence shown here is derived from an EMBL/GenBank/DDBJ whole genome shotgun (WGS) entry which is preliminary data.</text>
</comment>
<dbReference type="SUPFAM" id="SSF56112">
    <property type="entry name" value="Protein kinase-like (PK-like)"/>
    <property type="match status" value="1"/>
</dbReference>
<evidence type="ECO:0000256" key="4">
    <source>
        <dbReference type="ARBA" id="ARBA00022840"/>
    </source>
</evidence>
<dbReference type="PANTHER" id="PTHR43289:SF6">
    <property type="entry name" value="SERINE_THREONINE-PROTEIN KINASE NEKL-3"/>
    <property type="match status" value="1"/>
</dbReference>
<dbReference type="EMBL" id="JABRWJ010000002">
    <property type="protein sequence ID" value="NRF66823.1"/>
    <property type="molecule type" value="Genomic_DNA"/>
</dbReference>
<feature type="compositionally biased region" description="Pro residues" evidence="6">
    <location>
        <begin position="500"/>
        <end position="523"/>
    </location>
</feature>
<evidence type="ECO:0000256" key="1">
    <source>
        <dbReference type="ARBA" id="ARBA00022679"/>
    </source>
</evidence>
<keyword evidence="3 8" id="KW-0418">Kinase</keyword>
<dbReference type="PANTHER" id="PTHR43289">
    <property type="entry name" value="MITOGEN-ACTIVATED PROTEIN KINASE KINASE KINASE 20-RELATED"/>
    <property type="match status" value="1"/>
</dbReference>
<feature type="compositionally biased region" description="Low complexity" evidence="6">
    <location>
        <begin position="550"/>
        <end position="561"/>
    </location>
</feature>
<dbReference type="PROSITE" id="PS00107">
    <property type="entry name" value="PROTEIN_KINASE_ATP"/>
    <property type="match status" value="1"/>
</dbReference>
<proteinExistence type="predicted"/>
<sequence length="589" mass="62640">MTQLGRYQLKNVLGRGAMGMVYEALDPRLERRVAIKTILKSHLLDDAVAEDYSRRFVREAQAAARLNHPHIVTVFDFGEEDEIAYIVMEFIEGGELTQMFDAQHPFTLHEAVRILCELLDALAYAHERGIVHRDVKPANVMIDRAGHVKLTDFGVARLAETNADRTLPGTMVGTPSYMSPEQIQGQAVGSRTDLFAVGVILYQFLTQQRPFAGGGQWVVQRKILHEDPAPPSQLEPSVPKLFDTIALRALAKDPDHRYQNARAFADELQLALSTLPPVVRPRNMPDPDVTVFVKSGTATGGGRSTATAPMSLTKPAPAPTPPSKPTATPPSSMATGSTVPAAATAPSTIRRPQPQPPPPPLAPGSTMPASAAAGPPPLGATPLDWARAPAATWLPPRPATTARTATPPVAAPAPAVRRDPVADSPYARRRPSWRWLAGLAAVAGLPLTLLLWRPAPAPAPAVEPRVIPTKPTVTPPKVVIEPPAVTRPAPGPVSDMTSGAPPPASTVNPPAAPPKAPSAPAPSPASRTTGPANPDPGSTVKPDRRPAVGAPAAQQRPPNARCAELLERLQLGEALSPELLEIFQKECKR</sequence>
<keyword evidence="9" id="KW-1185">Reference proteome</keyword>
<feature type="compositionally biased region" description="Low complexity" evidence="6">
    <location>
        <begin position="363"/>
        <end position="373"/>
    </location>
</feature>
<dbReference type="RefSeq" id="WP_173121925.1">
    <property type="nucleotide sequence ID" value="NZ_JABRWJ010000002.1"/>
</dbReference>
<dbReference type="InterPro" id="IPR011009">
    <property type="entry name" value="Kinase-like_dom_sf"/>
</dbReference>
<dbReference type="PROSITE" id="PS00108">
    <property type="entry name" value="PROTEIN_KINASE_ST"/>
    <property type="match status" value="1"/>
</dbReference>
<evidence type="ECO:0000256" key="2">
    <source>
        <dbReference type="ARBA" id="ARBA00022741"/>
    </source>
</evidence>
<name>A0ABX2EDY1_9BURK</name>
<keyword evidence="4 5" id="KW-0067">ATP-binding</keyword>
<dbReference type="SMART" id="SM00220">
    <property type="entry name" value="S_TKc"/>
    <property type="match status" value="1"/>
</dbReference>
<dbReference type="Gene3D" id="1.10.510.10">
    <property type="entry name" value="Transferase(Phosphotransferase) domain 1"/>
    <property type="match status" value="1"/>
</dbReference>
<dbReference type="InterPro" id="IPR008271">
    <property type="entry name" value="Ser/Thr_kinase_AS"/>
</dbReference>
<dbReference type="CDD" id="cd14014">
    <property type="entry name" value="STKc_PknB_like"/>
    <property type="match status" value="1"/>
</dbReference>
<feature type="compositionally biased region" description="Low complexity" evidence="6">
    <location>
        <begin position="329"/>
        <end position="348"/>
    </location>
</feature>
<dbReference type="GO" id="GO:0016301">
    <property type="term" value="F:kinase activity"/>
    <property type="evidence" value="ECO:0007669"/>
    <property type="project" value="UniProtKB-KW"/>
</dbReference>
<feature type="binding site" evidence="5">
    <location>
        <position position="40"/>
    </location>
    <ligand>
        <name>ATP</name>
        <dbReference type="ChEBI" id="CHEBI:30616"/>
    </ligand>
</feature>
<feature type="region of interest" description="Disordered" evidence="6">
    <location>
        <begin position="468"/>
        <end position="561"/>
    </location>
</feature>
<keyword evidence="1" id="KW-0808">Transferase</keyword>
<evidence type="ECO:0000256" key="5">
    <source>
        <dbReference type="PROSITE-ProRule" id="PRU10141"/>
    </source>
</evidence>
<feature type="compositionally biased region" description="Pro residues" evidence="6">
    <location>
        <begin position="353"/>
        <end position="362"/>
    </location>
</feature>
<protein>
    <submittedName>
        <fullName evidence="8">Protein kinase</fullName>
    </submittedName>
</protein>